<protein>
    <submittedName>
        <fullName evidence="1">Uncharacterized protein</fullName>
    </submittedName>
</protein>
<reference evidence="1 2" key="1">
    <citation type="journal article" date="2017" name="Gigascience">
        <title>Draft genome of the honey bee ectoparasitic mite, Tropilaelaps mercedesae, is shaped by the parasitic life history.</title>
        <authorList>
            <person name="Dong X."/>
            <person name="Armstrong S.D."/>
            <person name="Xia D."/>
            <person name="Makepeace B.L."/>
            <person name="Darby A.C."/>
            <person name="Kadowaki T."/>
        </authorList>
    </citation>
    <scope>NUCLEOTIDE SEQUENCE [LARGE SCALE GENOMIC DNA]</scope>
    <source>
        <strain evidence="1">Wuxi-XJTLU</strain>
    </source>
</reference>
<evidence type="ECO:0000313" key="1">
    <source>
        <dbReference type="EMBL" id="OQR66180.1"/>
    </source>
</evidence>
<keyword evidence="2" id="KW-1185">Reference proteome</keyword>
<comment type="caution">
    <text evidence="1">The sequence shown here is derived from an EMBL/GenBank/DDBJ whole genome shotgun (WGS) entry which is preliminary data.</text>
</comment>
<evidence type="ECO:0000313" key="2">
    <source>
        <dbReference type="Proteomes" id="UP000192247"/>
    </source>
</evidence>
<dbReference type="InParanoid" id="A0A1V9WY44"/>
<dbReference type="AlphaFoldDB" id="A0A1V9WY44"/>
<organism evidence="1 2">
    <name type="scientific">Tropilaelaps mercedesae</name>
    <dbReference type="NCBI Taxonomy" id="418985"/>
    <lineage>
        <taxon>Eukaryota</taxon>
        <taxon>Metazoa</taxon>
        <taxon>Ecdysozoa</taxon>
        <taxon>Arthropoda</taxon>
        <taxon>Chelicerata</taxon>
        <taxon>Arachnida</taxon>
        <taxon>Acari</taxon>
        <taxon>Parasitiformes</taxon>
        <taxon>Mesostigmata</taxon>
        <taxon>Gamasina</taxon>
        <taxon>Dermanyssoidea</taxon>
        <taxon>Laelapidae</taxon>
        <taxon>Tropilaelaps</taxon>
    </lineage>
</organism>
<sequence length="36" mass="4065">MARKGPSLACDIRPTSFSLFLQRMFIAQSSARKLHV</sequence>
<name>A0A1V9WY44_9ACAR</name>
<dbReference type="EMBL" id="MNPL01033448">
    <property type="protein sequence ID" value="OQR66180.1"/>
    <property type="molecule type" value="Genomic_DNA"/>
</dbReference>
<dbReference type="Proteomes" id="UP000192247">
    <property type="component" value="Unassembled WGS sequence"/>
</dbReference>
<gene>
    <name evidence="1" type="ORF">BIW11_14326</name>
</gene>
<accession>A0A1V9WY44</accession>
<proteinExistence type="predicted"/>